<feature type="region of interest" description="Disordered" evidence="1">
    <location>
        <begin position="1"/>
        <end position="35"/>
    </location>
</feature>
<gene>
    <name evidence="2" type="ORF">AVDCRST_MAG18-633</name>
</gene>
<feature type="compositionally biased region" description="Low complexity" evidence="1">
    <location>
        <begin position="18"/>
        <end position="35"/>
    </location>
</feature>
<feature type="non-terminal residue" evidence="2">
    <location>
        <position position="60"/>
    </location>
</feature>
<evidence type="ECO:0000256" key="1">
    <source>
        <dbReference type="SAM" id="MobiDB-lite"/>
    </source>
</evidence>
<accession>A0A6J4UN17</accession>
<name>A0A6J4UN17_9BACT</name>
<evidence type="ECO:0000313" key="2">
    <source>
        <dbReference type="EMBL" id="CAA9555299.1"/>
    </source>
</evidence>
<feature type="non-terminal residue" evidence="2">
    <location>
        <position position="1"/>
    </location>
</feature>
<organism evidence="2">
    <name type="scientific">uncultured Thermomicrobiales bacterium</name>
    <dbReference type="NCBI Taxonomy" id="1645740"/>
    <lineage>
        <taxon>Bacteria</taxon>
        <taxon>Pseudomonadati</taxon>
        <taxon>Thermomicrobiota</taxon>
        <taxon>Thermomicrobia</taxon>
        <taxon>Thermomicrobiales</taxon>
        <taxon>environmental samples</taxon>
    </lineage>
</organism>
<proteinExistence type="predicted"/>
<protein>
    <submittedName>
        <fullName evidence="2">Uncharacterized protein</fullName>
    </submittedName>
</protein>
<reference evidence="2" key="1">
    <citation type="submission" date="2020-02" db="EMBL/GenBank/DDBJ databases">
        <authorList>
            <person name="Meier V. D."/>
        </authorList>
    </citation>
    <scope>NUCLEOTIDE SEQUENCE</scope>
    <source>
        <strain evidence="2">AVDCRST_MAG18</strain>
    </source>
</reference>
<dbReference type="AlphaFoldDB" id="A0A6J4UN17"/>
<dbReference type="EMBL" id="CADCWN010000047">
    <property type="protein sequence ID" value="CAA9555299.1"/>
    <property type="molecule type" value="Genomic_DNA"/>
</dbReference>
<sequence length="60" mass="5961">RRGHGAARGDRHAPPARPRGGARAPPRGRAALDDPAAAAADGGALSLAELLDALADARAM</sequence>